<dbReference type="EMBL" id="MGBG01000021">
    <property type="protein sequence ID" value="OGK64444.1"/>
    <property type="molecule type" value="Genomic_DNA"/>
</dbReference>
<evidence type="ECO:0000256" key="1">
    <source>
        <dbReference type="SAM" id="Phobius"/>
    </source>
</evidence>
<dbReference type="Proteomes" id="UP000178450">
    <property type="component" value="Unassembled WGS sequence"/>
</dbReference>
<evidence type="ECO:0008006" key="4">
    <source>
        <dbReference type="Google" id="ProtNLM"/>
    </source>
</evidence>
<evidence type="ECO:0000313" key="3">
    <source>
        <dbReference type="Proteomes" id="UP000178450"/>
    </source>
</evidence>
<comment type="caution">
    <text evidence="2">The sequence shown here is derived from an EMBL/GenBank/DDBJ whole genome shotgun (WGS) entry which is preliminary data.</text>
</comment>
<keyword evidence="1" id="KW-0472">Membrane</keyword>
<keyword evidence="1" id="KW-1133">Transmembrane helix</keyword>
<feature type="transmembrane region" description="Helical" evidence="1">
    <location>
        <begin position="168"/>
        <end position="185"/>
    </location>
</feature>
<sequence length="355" mass="41230">MKTRIVYPEMWEDTKFVSTSLETKVLFNYLINNIFIGLTRYTHINDRRIMFDTGLTPNQLETGKKELTELKWCYFYKDWVFHNHRCAYIDYQGQTKVMEAKKKEKNSVPRDVVRYFNEIVTPYQEVDNQLLTPLNHKSETINHKSEIINQKPVNFYEIRKKIGKKIPGILKPVFALFLLAFALFMPSQAHAKTLKITLTLKTRLVSSKSSPPSTVASRPRSQLAKNNELAAVYELPVNDFTPDAYLVYREEAVAKSEAIFGAQHNMNLISLWNHEAHFNPWAGNPTSGACGIPQFWPCQKLLDKCQTLDDVSCQIDAGLEYIQNRYRNPTEAYKHWLDRVPIMIDGKLTDVGHWY</sequence>
<reference evidence="2 3" key="1">
    <citation type="journal article" date="2016" name="Nat. Commun.">
        <title>Thousands of microbial genomes shed light on interconnected biogeochemical processes in an aquifer system.</title>
        <authorList>
            <person name="Anantharaman K."/>
            <person name="Brown C.T."/>
            <person name="Hug L.A."/>
            <person name="Sharon I."/>
            <person name="Castelle C.J."/>
            <person name="Probst A.J."/>
            <person name="Thomas B.C."/>
            <person name="Singh A."/>
            <person name="Wilkins M.J."/>
            <person name="Karaoz U."/>
            <person name="Brodie E.L."/>
            <person name="Williams K.H."/>
            <person name="Hubbard S.S."/>
            <person name="Banfield J.F."/>
        </authorList>
    </citation>
    <scope>NUCLEOTIDE SEQUENCE [LARGE SCALE GENOMIC DNA]</scope>
</reference>
<protein>
    <recommendedName>
        <fullName evidence="4">Transglycosylase SLT domain-containing protein</fullName>
    </recommendedName>
</protein>
<dbReference type="AlphaFoldDB" id="A0A1F7K9A4"/>
<organism evidence="2 3">
    <name type="scientific">Candidatus Roizmanbacteria bacterium RIFOXYA1_FULL_41_12</name>
    <dbReference type="NCBI Taxonomy" id="1802082"/>
    <lineage>
        <taxon>Bacteria</taxon>
        <taxon>Candidatus Roizmaniibacteriota</taxon>
    </lineage>
</organism>
<gene>
    <name evidence="2" type="ORF">A2209_03985</name>
</gene>
<evidence type="ECO:0000313" key="2">
    <source>
        <dbReference type="EMBL" id="OGK64444.1"/>
    </source>
</evidence>
<keyword evidence="1" id="KW-0812">Transmembrane</keyword>
<proteinExistence type="predicted"/>
<accession>A0A1F7K9A4</accession>
<name>A0A1F7K9A4_9BACT</name>